<dbReference type="PANTHER" id="PTHR43875:SF12">
    <property type="entry name" value="SN-GLYCEROL-3-PHOSPHATE IMPORT ATP-BINDING PROTEIN UGPC"/>
    <property type="match status" value="1"/>
</dbReference>
<reference evidence="12" key="1">
    <citation type="submission" date="2024-06" db="EMBL/GenBank/DDBJ databases">
        <title>Methylostella associata gen. nov., sp. nov., a novel Ancalomicrobiaceae-affiliated facultatively methylotrophic bacteria that feed on methanotrophs of the genus Methylococcus.</title>
        <authorList>
            <person name="Saltykova V."/>
            <person name="Danilova O.V."/>
            <person name="Oshkin I.Y."/>
            <person name="Belova S.E."/>
            <person name="Pimenov N.V."/>
            <person name="Dedysh S.N."/>
        </authorList>
    </citation>
    <scope>NUCLEOTIDE SEQUENCE</scope>
    <source>
        <strain evidence="12">S20</strain>
    </source>
</reference>
<dbReference type="SUPFAM" id="SSF50331">
    <property type="entry name" value="MOP-like"/>
    <property type="match status" value="1"/>
</dbReference>
<dbReference type="InterPro" id="IPR012340">
    <property type="entry name" value="NA-bd_OB-fold"/>
</dbReference>
<dbReference type="GO" id="GO:0055052">
    <property type="term" value="C:ATP-binding cassette (ABC) transporter complex, substrate-binding subunit-containing"/>
    <property type="evidence" value="ECO:0007669"/>
    <property type="project" value="TreeGrafter"/>
</dbReference>
<gene>
    <name evidence="12" type="primary">ugpC</name>
    <name evidence="12" type="ORF">ABS361_18330</name>
</gene>
<dbReference type="Gene3D" id="2.40.50.100">
    <property type="match status" value="1"/>
</dbReference>
<dbReference type="GO" id="GO:0001407">
    <property type="term" value="P:glycerophosphodiester transmembrane transport"/>
    <property type="evidence" value="ECO:0007669"/>
    <property type="project" value="TreeGrafter"/>
</dbReference>
<dbReference type="Gene3D" id="3.40.50.300">
    <property type="entry name" value="P-loop containing nucleotide triphosphate hydrolases"/>
    <property type="match status" value="1"/>
</dbReference>
<evidence type="ECO:0000256" key="6">
    <source>
        <dbReference type="ARBA" id="ARBA00022597"/>
    </source>
</evidence>
<feature type="domain" description="ABC transporter" evidence="11">
    <location>
        <begin position="4"/>
        <end position="234"/>
    </location>
</feature>
<dbReference type="GO" id="GO:0015794">
    <property type="term" value="P:glycerol-3-phosphate transmembrane transport"/>
    <property type="evidence" value="ECO:0007669"/>
    <property type="project" value="TreeGrafter"/>
</dbReference>
<dbReference type="SMART" id="SM00382">
    <property type="entry name" value="AAA"/>
    <property type="match status" value="1"/>
</dbReference>
<evidence type="ECO:0000256" key="3">
    <source>
        <dbReference type="ARBA" id="ARBA00022448"/>
    </source>
</evidence>
<evidence type="ECO:0000256" key="1">
    <source>
        <dbReference type="ARBA" id="ARBA00004417"/>
    </source>
</evidence>
<keyword evidence="7" id="KW-0547">Nucleotide-binding</keyword>
<dbReference type="EMBL" id="CP158568">
    <property type="protein sequence ID" value="XBY43991.1"/>
    <property type="molecule type" value="Genomic_DNA"/>
</dbReference>
<evidence type="ECO:0000259" key="11">
    <source>
        <dbReference type="PROSITE" id="PS50893"/>
    </source>
</evidence>
<dbReference type="RefSeq" id="WP_407049087.1">
    <property type="nucleotide sequence ID" value="NZ_CP158568.1"/>
</dbReference>
<dbReference type="SUPFAM" id="SSF52540">
    <property type="entry name" value="P-loop containing nucleoside triphosphate hydrolases"/>
    <property type="match status" value="1"/>
</dbReference>
<keyword evidence="8 12" id="KW-0067">ATP-binding</keyword>
<dbReference type="InterPro" id="IPR027417">
    <property type="entry name" value="P-loop_NTPase"/>
</dbReference>
<keyword evidence="6" id="KW-0762">Sugar transport</keyword>
<dbReference type="FunFam" id="3.40.50.300:FF:000042">
    <property type="entry name" value="Maltose/maltodextrin ABC transporter, ATP-binding protein"/>
    <property type="match status" value="1"/>
</dbReference>
<dbReference type="InterPro" id="IPR015855">
    <property type="entry name" value="ABC_transpr_MalK-like"/>
</dbReference>
<dbReference type="CDD" id="cd03301">
    <property type="entry name" value="ABC_MalK_N"/>
    <property type="match status" value="1"/>
</dbReference>
<evidence type="ECO:0000256" key="4">
    <source>
        <dbReference type="ARBA" id="ARBA00022475"/>
    </source>
</evidence>
<dbReference type="Pfam" id="PF17912">
    <property type="entry name" value="OB_MalK"/>
    <property type="match status" value="1"/>
</dbReference>
<dbReference type="GO" id="GO:0140359">
    <property type="term" value="F:ABC-type transporter activity"/>
    <property type="evidence" value="ECO:0007669"/>
    <property type="project" value="InterPro"/>
</dbReference>
<dbReference type="InterPro" id="IPR008995">
    <property type="entry name" value="Mo/tungstate-bd_C_term_dom"/>
</dbReference>
<proteinExistence type="inferred from homology"/>
<dbReference type="NCBIfam" id="NF008653">
    <property type="entry name" value="PRK11650.1"/>
    <property type="match status" value="1"/>
</dbReference>
<dbReference type="InterPro" id="IPR040582">
    <property type="entry name" value="OB_MalK-like"/>
</dbReference>
<accession>A0AAU7X7F3</accession>
<dbReference type="InterPro" id="IPR017871">
    <property type="entry name" value="ABC_transporter-like_CS"/>
</dbReference>
<comment type="similarity">
    <text evidence="2">Belongs to the ABC transporter superfamily.</text>
</comment>
<evidence type="ECO:0000256" key="8">
    <source>
        <dbReference type="ARBA" id="ARBA00022840"/>
    </source>
</evidence>
<dbReference type="GO" id="GO:0016887">
    <property type="term" value="F:ATP hydrolysis activity"/>
    <property type="evidence" value="ECO:0007669"/>
    <property type="project" value="InterPro"/>
</dbReference>
<comment type="subcellular location">
    <subcellularLocation>
        <location evidence="1">Cell inner membrane</location>
        <topology evidence="1">Peripheral membrane protein</topology>
    </subcellularLocation>
</comment>
<keyword evidence="10" id="KW-0472">Membrane</keyword>
<dbReference type="Pfam" id="PF00005">
    <property type="entry name" value="ABC_tran"/>
    <property type="match status" value="1"/>
</dbReference>
<evidence type="ECO:0000256" key="9">
    <source>
        <dbReference type="ARBA" id="ARBA00022967"/>
    </source>
</evidence>
<dbReference type="PROSITE" id="PS00211">
    <property type="entry name" value="ABC_TRANSPORTER_1"/>
    <property type="match status" value="1"/>
</dbReference>
<dbReference type="GO" id="GO:0008643">
    <property type="term" value="P:carbohydrate transport"/>
    <property type="evidence" value="ECO:0007669"/>
    <property type="project" value="InterPro"/>
</dbReference>
<dbReference type="Gene3D" id="2.40.50.140">
    <property type="entry name" value="Nucleic acid-binding proteins"/>
    <property type="match status" value="1"/>
</dbReference>
<dbReference type="AlphaFoldDB" id="A0AAU7X7F3"/>
<evidence type="ECO:0000313" key="12">
    <source>
        <dbReference type="EMBL" id="XBY43991.1"/>
    </source>
</evidence>
<dbReference type="GO" id="GO:0005524">
    <property type="term" value="F:ATP binding"/>
    <property type="evidence" value="ECO:0007669"/>
    <property type="project" value="UniProtKB-KW"/>
</dbReference>
<dbReference type="KEGG" id="mflg:ABS361_18330"/>
<keyword evidence="5" id="KW-0997">Cell inner membrane</keyword>
<dbReference type="PANTHER" id="PTHR43875">
    <property type="entry name" value="MALTODEXTRIN IMPORT ATP-BINDING PROTEIN MSMX"/>
    <property type="match status" value="1"/>
</dbReference>
<dbReference type="InterPro" id="IPR047641">
    <property type="entry name" value="ABC_transpr_MalK/UgpC-like"/>
</dbReference>
<evidence type="ECO:0000256" key="7">
    <source>
        <dbReference type="ARBA" id="ARBA00022741"/>
    </source>
</evidence>
<dbReference type="InterPro" id="IPR003439">
    <property type="entry name" value="ABC_transporter-like_ATP-bd"/>
</dbReference>
<sequence>MADISIRRAVKHYGKTAIVHGIDLEIASGEFIVILGPSGCGKSTLLRMIAGLEEITGGEIAIAGKVVNRLEPRERGCAMVFQNYALYPHMTVAENIGYALKVQGMRKAERVAKVRAVAETLALEPYLDRKPAALSGGQRQRVAMGRAMIREPEVFLFDEPLSNLDAKLRVHMRIEIRKLHNRLRATSIFVTHDQVEAMTLADRIVLLNGGRIEQVGAPAELYAKPASRFVAGFIGSPPMNLIDGAVVDATTLGFAGGITVATRPHSLPAGHKVTLGIRPEDVAIGADPAAFRLEAHFVEQLGSHALAHGRFAGQDLVVQTPPTVGRAVPEAYDVTLPPAALHLFDGETGRRIEFAPATTAAGVLAPTA</sequence>
<organism evidence="12">
    <name type="scientific">Methyloraptor flagellatus</name>
    <dbReference type="NCBI Taxonomy" id="3162530"/>
    <lineage>
        <taxon>Bacteria</taxon>
        <taxon>Pseudomonadati</taxon>
        <taxon>Pseudomonadota</taxon>
        <taxon>Alphaproteobacteria</taxon>
        <taxon>Hyphomicrobiales</taxon>
        <taxon>Ancalomicrobiaceae</taxon>
        <taxon>Methyloraptor</taxon>
    </lineage>
</organism>
<protein>
    <submittedName>
        <fullName evidence="12">Sn-glycerol-3-phosphate ABC transporter ATP-binding protein UgpC</fullName>
    </submittedName>
</protein>
<evidence type="ECO:0000256" key="5">
    <source>
        <dbReference type="ARBA" id="ARBA00022519"/>
    </source>
</evidence>
<dbReference type="PROSITE" id="PS50893">
    <property type="entry name" value="ABC_TRANSPORTER_2"/>
    <property type="match status" value="1"/>
</dbReference>
<keyword evidence="4" id="KW-1003">Cell membrane</keyword>
<name>A0AAU7X7F3_9HYPH</name>
<evidence type="ECO:0000256" key="2">
    <source>
        <dbReference type="ARBA" id="ARBA00005417"/>
    </source>
</evidence>
<keyword evidence="3" id="KW-0813">Transport</keyword>
<keyword evidence="9" id="KW-1278">Translocase</keyword>
<evidence type="ECO:0000256" key="10">
    <source>
        <dbReference type="ARBA" id="ARBA00023136"/>
    </source>
</evidence>
<dbReference type="InterPro" id="IPR003593">
    <property type="entry name" value="AAA+_ATPase"/>
</dbReference>